<dbReference type="AlphaFoldDB" id="A0A090QN46"/>
<proteinExistence type="predicted"/>
<comment type="caution">
    <text evidence="2">The sequence shown here is derived from an EMBL/GenBank/DDBJ whole genome shotgun (WGS) entry which is preliminary data.</text>
</comment>
<dbReference type="EMBL" id="BBMN01000004">
    <property type="protein sequence ID" value="GAL04351.1"/>
    <property type="molecule type" value="Genomic_DNA"/>
</dbReference>
<dbReference type="Proteomes" id="UP000029227">
    <property type="component" value="Unassembled WGS sequence"/>
</dbReference>
<dbReference type="STRING" id="754436.JCM19237_1023"/>
<evidence type="ECO:0000256" key="1">
    <source>
        <dbReference type="SAM" id="SignalP"/>
    </source>
</evidence>
<feature type="signal peptide" evidence="1">
    <location>
        <begin position="1"/>
        <end position="18"/>
    </location>
</feature>
<name>A0A090QN46_9GAMM</name>
<evidence type="ECO:0000313" key="3">
    <source>
        <dbReference type="Proteomes" id="UP000029227"/>
    </source>
</evidence>
<accession>A0A090QN46</accession>
<protein>
    <submittedName>
        <fullName evidence="2">Uncharacterized protein</fullName>
    </submittedName>
</protein>
<sequence>MGAGLSMLAFGLSSALFGAASHDMAATLAYRWMKSAC</sequence>
<organism evidence="2 3">
    <name type="scientific">Photobacterium aphoticum</name>
    <dbReference type="NCBI Taxonomy" id="754436"/>
    <lineage>
        <taxon>Bacteria</taxon>
        <taxon>Pseudomonadati</taxon>
        <taxon>Pseudomonadota</taxon>
        <taxon>Gammaproteobacteria</taxon>
        <taxon>Vibrionales</taxon>
        <taxon>Vibrionaceae</taxon>
        <taxon>Photobacterium</taxon>
    </lineage>
</organism>
<reference evidence="2 3" key="1">
    <citation type="journal article" date="2014" name="Genome Announc.">
        <title>Draft Genome Sequences of Two Vibrionaceae Species, Vibrio ponticus C121 and Photobacterium aphoticum C119, Isolated as Coral Reef Microbiota.</title>
        <authorList>
            <person name="Al-saari N."/>
            <person name="Meirelles P.M."/>
            <person name="Mino S."/>
            <person name="Suda W."/>
            <person name="Oshima K."/>
            <person name="Hattori M."/>
            <person name="Ohkuma M."/>
            <person name="Thompson F.L."/>
            <person name="Gomez-Gil B."/>
            <person name="Sawabe T."/>
            <person name="Sawabe T."/>
        </authorList>
    </citation>
    <scope>NUCLEOTIDE SEQUENCE [LARGE SCALE GENOMIC DNA]</scope>
    <source>
        <strain evidence="2 3">JCM 19237</strain>
    </source>
</reference>
<feature type="chain" id="PRO_5001861912" evidence="1">
    <location>
        <begin position="19"/>
        <end position="37"/>
    </location>
</feature>
<keyword evidence="1" id="KW-0732">Signal</keyword>
<evidence type="ECO:0000313" key="2">
    <source>
        <dbReference type="EMBL" id="GAL04351.1"/>
    </source>
</evidence>
<gene>
    <name evidence="2" type="ORF">JCM19237_1023</name>
</gene>